<dbReference type="GO" id="GO:0050568">
    <property type="term" value="F:protein-glutamine glutaminase activity"/>
    <property type="evidence" value="ECO:0007669"/>
    <property type="project" value="UniProtKB-UniRule"/>
</dbReference>
<name>A0A7C0VA28_UNCW3</name>
<gene>
    <name evidence="3" type="primary">cheD</name>
    <name evidence="4" type="ORF">ENF18_03020</name>
</gene>
<dbReference type="PANTHER" id="PTHR35147">
    <property type="entry name" value="CHEMORECEPTOR GLUTAMINE DEAMIDASE CHED-RELATED"/>
    <property type="match status" value="1"/>
</dbReference>
<evidence type="ECO:0000256" key="3">
    <source>
        <dbReference type="HAMAP-Rule" id="MF_01440"/>
    </source>
</evidence>
<accession>A0A7C0VA28</accession>
<dbReference type="InterPro" id="IPR038592">
    <property type="entry name" value="CheD-like_sf"/>
</dbReference>
<comment type="catalytic activity">
    <reaction evidence="3">
        <text>L-glutaminyl-[protein] + H2O = L-glutamyl-[protein] + NH4(+)</text>
        <dbReference type="Rhea" id="RHEA:16441"/>
        <dbReference type="Rhea" id="RHEA-COMP:10207"/>
        <dbReference type="Rhea" id="RHEA-COMP:10208"/>
        <dbReference type="ChEBI" id="CHEBI:15377"/>
        <dbReference type="ChEBI" id="CHEBI:28938"/>
        <dbReference type="ChEBI" id="CHEBI:29973"/>
        <dbReference type="ChEBI" id="CHEBI:30011"/>
        <dbReference type="EC" id="3.5.1.44"/>
    </reaction>
</comment>
<dbReference type="EC" id="3.5.1.44" evidence="3"/>
<dbReference type="CDD" id="cd16352">
    <property type="entry name" value="CheD"/>
    <property type="match status" value="1"/>
</dbReference>
<evidence type="ECO:0000256" key="2">
    <source>
        <dbReference type="ARBA" id="ARBA00022801"/>
    </source>
</evidence>
<dbReference type="InterPro" id="IPR011324">
    <property type="entry name" value="Cytotoxic_necrot_fac-like_cat"/>
</dbReference>
<dbReference type="InterPro" id="IPR005659">
    <property type="entry name" value="Chemorcpt_Glu_NH3ase_CheD"/>
</dbReference>
<organism evidence="4">
    <name type="scientific">candidate division WOR-3 bacterium</name>
    <dbReference type="NCBI Taxonomy" id="2052148"/>
    <lineage>
        <taxon>Bacteria</taxon>
        <taxon>Bacteria division WOR-3</taxon>
    </lineage>
</organism>
<dbReference type="Proteomes" id="UP000885847">
    <property type="component" value="Unassembled WGS sequence"/>
</dbReference>
<sequence length="158" mass="17403">MKKIFVKIGEMKYGETPDILVTMGLGSCVGVAIYDVRKKRGALLHFLLPENTRDDDNPFKYGNTGIRETLKFLVNRGSIKSDLEAKIVGGSVMFAQLLKNPDSAIGKRNIEIARKILEQEGVSITGEDVGGDYGRSMEFNLESGEVRVTSYKAGEKVI</sequence>
<protein>
    <recommendedName>
        <fullName evidence="3">Probable chemoreceptor glutamine deamidase CheD</fullName>
        <ecNumber evidence="3">3.5.1.44</ecNumber>
    </recommendedName>
</protein>
<reference evidence="4" key="1">
    <citation type="journal article" date="2020" name="mSystems">
        <title>Genome- and Community-Level Interaction Insights into Carbon Utilization and Element Cycling Functions of Hydrothermarchaeota in Hydrothermal Sediment.</title>
        <authorList>
            <person name="Zhou Z."/>
            <person name="Liu Y."/>
            <person name="Xu W."/>
            <person name="Pan J."/>
            <person name="Luo Z.H."/>
            <person name="Li M."/>
        </authorList>
    </citation>
    <scope>NUCLEOTIDE SEQUENCE [LARGE SCALE GENOMIC DNA]</scope>
    <source>
        <strain evidence="4">HyVt-102</strain>
    </source>
</reference>
<proteinExistence type="inferred from homology"/>
<evidence type="ECO:0000313" key="4">
    <source>
        <dbReference type="EMBL" id="HDI82747.1"/>
    </source>
</evidence>
<comment type="function">
    <text evidence="3">Probably deamidates glutamine residues to glutamate on methyl-accepting chemotaxis receptors (MCPs), playing an important role in chemotaxis.</text>
</comment>
<dbReference type="PANTHER" id="PTHR35147:SF1">
    <property type="entry name" value="CHEMORECEPTOR GLUTAMINE DEAMIDASE CHED-RELATED"/>
    <property type="match status" value="1"/>
</dbReference>
<dbReference type="Pfam" id="PF03975">
    <property type="entry name" value="CheD"/>
    <property type="match status" value="1"/>
</dbReference>
<comment type="caution">
    <text evidence="4">The sequence shown here is derived from an EMBL/GenBank/DDBJ whole genome shotgun (WGS) entry which is preliminary data.</text>
</comment>
<dbReference type="HAMAP" id="MF_01440">
    <property type="entry name" value="CheD"/>
    <property type="match status" value="1"/>
</dbReference>
<keyword evidence="1 3" id="KW-0145">Chemotaxis</keyword>
<dbReference type="Gene3D" id="3.30.1330.200">
    <property type="match status" value="1"/>
</dbReference>
<keyword evidence="2 3" id="KW-0378">Hydrolase</keyword>
<dbReference type="EMBL" id="DQWE01000143">
    <property type="protein sequence ID" value="HDI82747.1"/>
    <property type="molecule type" value="Genomic_DNA"/>
</dbReference>
<evidence type="ECO:0000256" key="1">
    <source>
        <dbReference type="ARBA" id="ARBA00022500"/>
    </source>
</evidence>
<dbReference type="SUPFAM" id="SSF64438">
    <property type="entry name" value="CNF1/YfiH-like putative cysteine hydrolases"/>
    <property type="match status" value="1"/>
</dbReference>
<dbReference type="AlphaFoldDB" id="A0A7C0VA28"/>
<comment type="similarity">
    <text evidence="3">Belongs to the CheD family.</text>
</comment>
<dbReference type="GO" id="GO:0006935">
    <property type="term" value="P:chemotaxis"/>
    <property type="evidence" value="ECO:0007669"/>
    <property type="project" value="UniProtKB-UniRule"/>
</dbReference>